<sequence>MKKLLHLMLPSILLVVISCNSKNNRNNSPTEIIIYKMQSFENIVNKSFANIEISDEVPEDEIHLIGSKRLIESLNKTVDINTLYLENSRGIVNIDNADYLVVKINHSHLKSIILDGIGSIKGMKDQTSPVLRIKVNGTGSIELPLNNENTDIVIDGIGSITLTGKTNHLSTKINGTGNLNAEELQSNTSLNDISGIGNASIWSTQKINVTITGIGNLEYKPEPNLIITSSIDGLGKVKERK</sequence>
<keyword evidence="3" id="KW-1185">Reference proteome</keyword>
<proteinExistence type="predicted"/>
<dbReference type="Proteomes" id="UP001242368">
    <property type="component" value="Unassembled WGS sequence"/>
</dbReference>
<dbReference type="Pfam" id="PF10988">
    <property type="entry name" value="DUF2807"/>
    <property type="match status" value="1"/>
</dbReference>
<evidence type="ECO:0000313" key="2">
    <source>
        <dbReference type="EMBL" id="MDN3708056.1"/>
    </source>
</evidence>
<reference evidence="3" key="1">
    <citation type="journal article" date="2019" name="Int. J. Syst. Evol. Microbiol.">
        <title>The Global Catalogue of Microorganisms (GCM) 10K type strain sequencing project: providing services to taxonomists for standard genome sequencing and annotation.</title>
        <authorList>
            <consortium name="The Broad Institute Genomics Platform"/>
            <consortium name="The Broad Institute Genome Sequencing Center for Infectious Disease"/>
            <person name="Wu L."/>
            <person name="Ma J."/>
        </authorList>
    </citation>
    <scope>NUCLEOTIDE SEQUENCE [LARGE SCALE GENOMIC DNA]</scope>
    <source>
        <strain evidence="3">CECT 7184</strain>
    </source>
</reference>
<accession>A0ABT8CV76</accession>
<dbReference type="EMBL" id="JAUFQU010000001">
    <property type="protein sequence ID" value="MDN3708056.1"/>
    <property type="molecule type" value="Genomic_DNA"/>
</dbReference>
<name>A0ABT8CV76_9FLAO</name>
<gene>
    <name evidence="2" type="ORF">QW060_13175</name>
</gene>
<comment type="caution">
    <text evidence="2">The sequence shown here is derived from an EMBL/GenBank/DDBJ whole genome shotgun (WGS) entry which is preliminary data.</text>
</comment>
<evidence type="ECO:0000259" key="1">
    <source>
        <dbReference type="Pfam" id="PF10988"/>
    </source>
</evidence>
<dbReference type="Gene3D" id="2.160.20.120">
    <property type="match status" value="1"/>
</dbReference>
<organism evidence="2 3">
    <name type="scientific">Paenimyroides ceti</name>
    <dbReference type="NCBI Taxonomy" id="395087"/>
    <lineage>
        <taxon>Bacteria</taxon>
        <taxon>Pseudomonadati</taxon>
        <taxon>Bacteroidota</taxon>
        <taxon>Flavobacteriia</taxon>
        <taxon>Flavobacteriales</taxon>
        <taxon>Flavobacteriaceae</taxon>
        <taxon>Paenimyroides</taxon>
    </lineage>
</organism>
<dbReference type="RefSeq" id="WP_290363941.1">
    <property type="nucleotide sequence ID" value="NZ_JAUFQU010000001.1"/>
</dbReference>
<feature type="domain" description="Putative auto-transporter adhesin head GIN" evidence="1">
    <location>
        <begin position="46"/>
        <end position="223"/>
    </location>
</feature>
<protein>
    <submittedName>
        <fullName evidence="2">DUF2807 domain-containing protein</fullName>
    </submittedName>
</protein>
<dbReference type="InterPro" id="IPR021255">
    <property type="entry name" value="DUF2807"/>
</dbReference>
<evidence type="ECO:0000313" key="3">
    <source>
        <dbReference type="Proteomes" id="UP001242368"/>
    </source>
</evidence>
<dbReference type="PROSITE" id="PS51257">
    <property type="entry name" value="PROKAR_LIPOPROTEIN"/>
    <property type="match status" value="1"/>
</dbReference>